<proteinExistence type="predicted"/>
<sequence>MPSICIVIGTVGLSYYLLLLAHYHKTATSVVVGALILFCGRAVHKGLFP</sequence>
<gene>
    <name evidence="1" type="ordered locus">BA_5401</name>
</gene>
<evidence type="ECO:0000313" key="1">
    <source>
        <dbReference type="EMBL" id="AAP29060.1"/>
    </source>
</evidence>
<dbReference type="KEGG" id="ban:BA_5401"/>
<name>A0A0F7R4A8_BACAN</name>
<organism evidence="1 2">
    <name type="scientific">Bacillus anthracis</name>
    <name type="common">anthrax bacterium</name>
    <dbReference type="NCBI Taxonomy" id="1392"/>
    <lineage>
        <taxon>Bacteria</taxon>
        <taxon>Bacillati</taxon>
        <taxon>Bacillota</taxon>
        <taxon>Bacilli</taxon>
        <taxon>Bacillales</taxon>
        <taxon>Bacillaceae</taxon>
        <taxon>Bacillus</taxon>
        <taxon>Bacillus cereus group</taxon>
    </lineage>
</organism>
<dbReference type="Proteomes" id="UP000000427">
    <property type="component" value="Chromosome"/>
</dbReference>
<evidence type="ECO:0000313" key="2">
    <source>
        <dbReference type="Proteomes" id="UP000000427"/>
    </source>
</evidence>
<protein>
    <submittedName>
        <fullName evidence="1">Uncharacterized protein</fullName>
    </submittedName>
</protein>
<dbReference type="EMBL" id="AE016879">
    <property type="protein sequence ID" value="AAP29060.1"/>
    <property type="molecule type" value="Genomic_DNA"/>
</dbReference>
<dbReference type="AlphaFoldDB" id="A0A0F7R4A8"/>
<accession>A0A0F7R4A8</accession>
<reference evidence="1 2" key="1">
    <citation type="journal article" date="2003" name="Nature">
        <title>The genome sequence of Bacillus anthracis Ames and comparison to closely related bacteria.</title>
        <authorList>
            <person name="Read T.D."/>
            <person name="Peterson S.N."/>
            <person name="Tourasse N."/>
            <person name="Baillie L.W."/>
            <person name="Paulsen I.T."/>
            <person name="Nelson K.E."/>
            <person name="Tettelin H."/>
            <person name="Fouts D.E."/>
            <person name="Eisen J.A."/>
            <person name="Gill S.R."/>
            <person name="Holtzapple E.K."/>
            <person name="Okstad O.A."/>
            <person name="Helgason E."/>
            <person name="Rilstone J."/>
            <person name="Wu M."/>
            <person name="Kolonay J.F."/>
            <person name="Beanan M.J."/>
            <person name="Dodson R.J."/>
            <person name="Brinkac L.M."/>
            <person name="Gwinn M."/>
            <person name="DeBoy R.T."/>
            <person name="Madpu R."/>
            <person name="Daugherty S.C."/>
            <person name="Durkin A.S."/>
            <person name="Haft D.H."/>
            <person name="Nelson W.C."/>
            <person name="Peterson J.D."/>
            <person name="Pop M."/>
            <person name="Khouri H.M."/>
            <person name="Radune D."/>
            <person name="Benton J.L."/>
            <person name="Mahamoud Y."/>
            <person name="Jiang L."/>
            <person name="Hance I.R."/>
            <person name="Weidman J.F."/>
            <person name="Berry K.J."/>
            <person name="Plaut R.D."/>
            <person name="Wolf A.M."/>
            <person name="Watkins K.L."/>
            <person name="Nierman W.C."/>
            <person name="Hazen A."/>
            <person name="Cline R."/>
            <person name="Redmond C."/>
            <person name="Thwaite J.E."/>
            <person name="White O."/>
            <person name="Salzberg S.L."/>
            <person name="Thomason B."/>
            <person name="Friedlander A.M."/>
            <person name="Koehler T.M."/>
            <person name="Hanna P.C."/>
            <person name="Kolsto A.B."/>
            <person name="Fraser C.M."/>
        </authorList>
    </citation>
    <scope>NUCLEOTIDE SEQUENCE [LARGE SCALE GENOMIC DNA]</scope>
    <source>
        <strain evidence="2">Ames / isolate Porton</strain>
    </source>
</reference>